<proteinExistence type="predicted"/>
<organism evidence="1 2">
    <name type="scientific">Nicotiana tabacum</name>
    <name type="common">Common tobacco</name>
    <dbReference type="NCBI Taxonomy" id="4097"/>
    <lineage>
        <taxon>Eukaryota</taxon>
        <taxon>Viridiplantae</taxon>
        <taxon>Streptophyta</taxon>
        <taxon>Embryophyta</taxon>
        <taxon>Tracheophyta</taxon>
        <taxon>Spermatophyta</taxon>
        <taxon>Magnoliopsida</taxon>
        <taxon>eudicotyledons</taxon>
        <taxon>Gunneridae</taxon>
        <taxon>Pentapetalae</taxon>
        <taxon>asterids</taxon>
        <taxon>lamiids</taxon>
        <taxon>Solanales</taxon>
        <taxon>Solanaceae</taxon>
        <taxon>Nicotianoideae</taxon>
        <taxon>Nicotianeae</taxon>
        <taxon>Nicotiana</taxon>
    </lineage>
</organism>
<dbReference type="RefSeq" id="XP_075096319.1">
    <property type="nucleotide sequence ID" value="XM_075240218.1"/>
</dbReference>
<sequence>MVRGIPHTEKLFIGEDFNGQIGVKSGGMMLCMVALVLEIEMEENCIREASGEVLEVSKDYSGGHKRDLWWNGEVQGKVKTKKTTYLNLVKSVDEEEKKENREHYKLAKKEAKLAITATKTVTFSHLYEEIEGQGIDKRLFRLDKAQERKTRDLDQVKRIKDE</sequence>
<evidence type="ECO:0000313" key="2">
    <source>
        <dbReference type="RefSeq" id="XP_075096319.1"/>
    </source>
</evidence>
<reference evidence="1" key="1">
    <citation type="journal article" date="2014" name="Nat. Commun.">
        <title>The tobacco genome sequence and its comparison with those of tomato and potato.</title>
        <authorList>
            <person name="Sierro N."/>
            <person name="Battey J.N."/>
            <person name="Ouadi S."/>
            <person name="Bakaher N."/>
            <person name="Bovet L."/>
            <person name="Willig A."/>
            <person name="Goepfert S."/>
            <person name="Peitsch M.C."/>
            <person name="Ivanov N.V."/>
        </authorList>
    </citation>
    <scope>NUCLEOTIDE SEQUENCE [LARGE SCALE GENOMIC DNA]</scope>
</reference>
<gene>
    <name evidence="2" type="primary">LOC142174425</name>
</gene>
<reference evidence="2" key="2">
    <citation type="submission" date="2025-08" db="UniProtKB">
        <authorList>
            <consortium name="RefSeq"/>
        </authorList>
    </citation>
    <scope>IDENTIFICATION</scope>
    <source>
        <tissue evidence="2">Leaf</tissue>
    </source>
</reference>
<dbReference type="Proteomes" id="UP000790787">
    <property type="component" value="Chromosome 20"/>
</dbReference>
<keyword evidence="1" id="KW-1185">Reference proteome</keyword>
<accession>A0AC58TGH5</accession>
<protein>
    <submittedName>
        <fullName evidence="2">Uncharacterized protein LOC142174425</fullName>
    </submittedName>
</protein>
<evidence type="ECO:0000313" key="1">
    <source>
        <dbReference type="Proteomes" id="UP000790787"/>
    </source>
</evidence>
<name>A0AC58TGH5_TOBAC</name>